<keyword evidence="3" id="KW-0812">Transmembrane</keyword>
<name>A0A2G5DZ31_AQUCA</name>
<evidence type="ECO:0000256" key="2">
    <source>
        <dbReference type="ARBA" id="ARBA00022840"/>
    </source>
</evidence>
<sequence length="631" mass="69797">MQDPLLPFPTNDNSTTRYHRQCGDLDIPFPFHLNESCSPLCFDDAFGLSCFNRTSLFLNIDSVRYQIFGFLADGVVVDFPKERAISCGRYFDFNYSFPFQGNAYYGISMENVLALYDCKDSSVCKYVDHCIKNKLSQSTTYCQGNSTSSTTTCCHPLSDHSVWEAGDGFSVFSEFGCRGFSSWVVSLGTNPWKAGVKLEWAIPINFSKGLCAKNAFVIHATTVKSGVRCACQNGFVGDGFVNGIGCLKSCTKDGREAYGRDCYARRHGKKVVILIGILALAFILASLAVVFALLKRPINSTLDSSLQFQQSSVSHCKSTKTKNFMYPDLEEATKGFEEGRKLFNGVNGTVHLGILGNESQVAVQKVQCENEQSLMMVLSRVEILSQLSHRNVACLMGCCMNSSYTPLVIYEFYANGTLEEHLLQQSEKGGLDWCQRLSIAMETASALAYLQYEITPPIYHHDLKSACIFLDQDYSVKIAGFELLNPGVEGVIPACCNFEGNSQIYRSDVYDLGLVLLEIISGSKHVDPPAMALPKIRSGKLEEIVDPHLNYHEQPTFRREQIGIVADLATRCLLFGGDGRLGMMDAARELVQMMKETPNGGSRRGAALDETFSNSSLLQMISMSPDSIYLP</sequence>
<keyword evidence="1" id="KW-0547">Nucleotide-binding</keyword>
<dbReference type="InterPro" id="IPR001245">
    <property type="entry name" value="Ser-Thr/Tyr_kinase_cat_dom"/>
</dbReference>
<evidence type="ECO:0000256" key="1">
    <source>
        <dbReference type="ARBA" id="ARBA00022741"/>
    </source>
</evidence>
<evidence type="ECO:0000313" key="6">
    <source>
        <dbReference type="Proteomes" id="UP000230069"/>
    </source>
</evidence>
<evidence type="ECO:0000313" key="5">
    <source>
        <dbReference type="EMBL" id="PIA48750.1"/>
    </source>
</evidence>
<dbReference type="InterPro" id="IPR000719">
    <property type="entry name" value="Prot_kinase_dom"/>
</dbReference>
<dbReference type="GO" id="GO:0004672">
    <property type="term" value="F:protein kinase activity"/>
    <property type="evidence" value="ECO:0007669"/>
    <property type="project" value="InterPro"/>
</dbReference>
<protein>
    <recommendedName>
        <fullName evidence="4">Protein kinase domain-containing protein</fullName>
    </recommendedName>
</protein>
<dbReference type="PANTHER" id="PTHR46008:SF62">
    <property type="entry name" value="PROTEIN KINASE DOMAIN-CONTAINING PROTEIN"/>
    <property type="match status" value="1"/>
</dbReference>
<reference evidence="5 6" key="1">
    <citation type="submission" date="2017-09" db="EMBL/GenBank/DDBJ databases">
        <title>WGS assembly of Aquilegia coerulea Goldsmith.</title>
        <authorList>
            <person name="Hodges S."/>
            <person name="Kramer E."/>
            <person name="Nordborg M."/>
            <person name="Tomkins J."/>
            <person name="Borevitz J."/>
            <person name="Derieg N."/>
            <person name="Yan J."/>
            <person name="Mihaltcheva S."/>
            <person name="Hayes R.D."/>
            <person name="Rokhsar D."/>
        </authorList>
    </citation>
    <scope>NUCLEOTIDE SEQUENCE [LARGE SCALE GENOMIC DNA]</scope>
    <source>
        <strain evidence="6">cv. Goldsmith</strain>
    </source>
</reference>
<dbReference type="InParanoid" id="A0A2G5DZ31"/>
<dbReference type="PANTHER" id="PTHR46008">
    <property type="entry name" value="LEAF RUST 10 DISEASE-RESISTANCE LOCUS RECEPTOR-LIKE PROTEIN KINASE-LIKE 1.4"/>
    <property type="match status" value="1"/>
</dbReference>
<keyword evidence="2" id="KW-0067">ATP-binding</keyword>
<dbReference type="STRING" id="218851.A0A2G5DZ31"/>
<evidence type="ECO:0000259" key="4">
    <source>
        <dbReference type="PROSITE" id="PS50011"/>
    </source>
</evidence>
<dbReference type="OrthoDB" id="1847747at2759"/>
<dbReference type="EMBL" id="KZ305030">
    <property type="protein sequence ID" value="PIA48750.1"/>
    <property type="molecule type" value="Genomic_DNA"/>
</dbReference>
<keyword evidence="3" id="KW-0472">Membrane</keyword>
<proteinExistence type="predicted"/>
<evidence type="ECO:0000256" key="3">
    <source>
        <dbReference type="SAM" id="Phobius"/>
    </source>
</evidence>
<dbReference type="InterPro" id="IPR011009">
    <property type="entry name" value="Kinase-like_dom_sf"/>
</dbReference>
<dbReference type="Gene3D" id="3.30.200.20">
    <property type="entry name" value="Phosphorylase Kinase, domain 1"/>
    <property type="match status" value="1"/>
</dbReference>
<dbReference type="Proteomes" id="UP000230069">
    <property type="component" value="Unassembled WGS sequence"/>
</dbReference>
<accession>A0A2G5DZ31</accession>
<dbReference type="Pfam" id="PF07714">
    <property type="entry name" value="PK_Tyr_Ser-Thr"/>
    <property type="match status" value="1"/>
</dbReference>
<keyword evidence="3" id="KW-1133">Transmembrane helix</keyword>
<feature type="transmembrane region" description="Helical" evidence="3">
    <location>
        <begin position="271"/>
        <end position="294"/>
    </location>
</feature>
<gene>
    <name evidence="5" type="ORF">AQUCO_01300002v1</name>
</gene>
<organism evidence="5 6">
    <name type="scientific">Aquilegia coerulea</name>
    <name type="common">Rocky mountain columbine</name>
    <dbReference type="NCBI Taxonomy" id="218851"/>
    <lineage>
        <taxon>Eukaryota</taxon>
        <taxon>Viridiplantae</taxon>
        <taxon>Streptophyta</taxon>
        <taxon>Embryophyta</taxon>
        <taxon>Tracheophyta</taxon>
        <taxon>Spermatophyta</taxon>
        <taxon>Magnoliopsida</taxon>
        <taxon>Ranunculales</taxon>
        <taxon>Ranunculaceae</taxon>
        <taxon>Thalictroideae</taxon>
        <taxon>Aquilegia</taxon>
    </lineage>
</organism>
<dbReference type="SUPFAM" id="SSF56112">
    <property type="entry name" value="Protein kinase-like (PK-like)"/>
    <property type="match status" value="1"/>
</dbReference>
<dbReference type="Gene3D" id="1.10.510.10">
    <property type="entry name" value="Transferase(Phosphotransferase) domain 1"/>
    <property type="match status" value="1"/>
</dbReference>
<keyword evidence="6" id="KW-1185">Reference proteome</keyword>
<dbReference type="AlphaFoldDB" id="A0A2G5DZ31"/>
<dbReference type="PROSITE" id="PS50011">
    <property type="entry name" value="PROTEIN_KINASE_DOM"/>
    <property type="match status" value="1"/>
</dbReference>
<feature type="domain" description="Protein kinase" evidence="4">
    <location>
        <begin position="336"/>
        <end position="594"/>
    </location>
</feature>
<dbReference type="GO" id="GO:0005524">
    <property type="term" value="F:ATP binding"/>
    <property type="evidence" value="ECO:0007669"/>
    <property type="project" value="UniProtKB-KW"/>
</dbReference>